<evidence type="ECO:0000256" key="7">
    <source>
        <dbReference type="ARBA" id="ARBA00022777"/>
    </source>
</evidence>
<comment type="caution">
    <text evidence="11">Lacks conserved residue(s) required for the propagation of feature annotation.</text>
</comment>
<feature type="binding site" evidence="11">
    <location>
        <position position="69"/>
    </location>
    <ligand>
        <name>ATP</name>
        <dbReference type="ChEBI" id="CHEBI:30616"/>
    </ligand>
</feature>
<evidence type="ECO:0000256" key="9">
    <source>
        <dbReference type="ARBA" id="ARBA00022975"/>
    </source>
</evidence>
<dbReference type="InterPro" id="IPR036393">
    <property type="entry name" value="AceGlu_kinase-like_sf"/>
</dbReference>
<comment type="catalytic activity">
    <reaction evidence="10 11">
        <text>UMP + ATP = UDP + ADP</text>
        <dbReference type="Rhea" id="RHEA:24400"/>
        <dbReference type="ChEBI" id="CHEBI:30616"/>
        <dbReference type="ChEBI" id="CHEBI:57865"/>
        <dbReference type="ChEBI" id="CHEBI:58223"/>
        <dbReference type="ChEBI" id="CHEBI:456216"/>
        <dbReference type="EC" id="2.7.4.22"/>
    </reaction>
</comment>
<evidence type="ECO:0000256" key="10">
    <source>
        <dbReference type="ARBA" id="ARBA00047767"/>
    </source>
</evidence>
<keyword evidence="8 11" id="KW-0067">ATP-binding</keyword>
<keyword evidence="6 11" id="KW-0547">Nucleotide-binding</keyword>
<comment type="similarity">
    <text evidence="3 11">Belongs to the UMP kinase family.</text>
</comment>
<comment type="function">
    <text evidence="11">Catalyzes the reversible phosphorylation of UMP to UDP.</text>
</comment>
<keyword evidence="9 11" id="KW-0665">Pyrimidine biosynthesis</keyword>
<dbReference type="InterPro" id="IPR001048">
    <property type="entry name" value="Asp/Glu/Uridylate_kinase"/>
</dbReference>
<dbReference type="EC" id="2.7.4.22" evidence="11"/>
<comment type="subcellular location">
    <subcellularLocation>
        <location evidence="1 11">Cytoplasm</location>
    </subcellularLocation>
</comment>
<dbReference type="NCBIfam" id="TIGR02075">
    <property type="entry name" value="pyrH_bact"/>
    <property type="match status" value="1"/>
</dbReference>
<dbReference type="PANTHER" id="PTHR42833">
    <property type="entry name" value="URIDYLATE KINASE"/>
    <property type="match status" value="1"/>
</dbReference>
<dbReference type="SUPFAM" id="SSF53633">
    <property type="entry name" value="Carbamate kinase-like"/>
    <property type="match status" value="1"/>
</dbReference>
<feature type="binding site" evidence="11">
    <location>
        <position position="84"/>
    </location>
    <ligand>
        <name>UMP</name>
        <dbReference type="ChEBI" id="CHEBI:57865"/>
    </ligand>
</feature>
<gene>
    <name evidence="11" type="primary">pyrH</name>
    <name evidence="13" type="ORF">G3M56_001600</name>
</gene>
<proteinExistence type="inferred from homology"/>
<dbReference type="AlphaFoldDB" id="A0A6B3LA88"/>
<dbReference type="InterPro" id="IPR011817">
    <property type="entry name" value="Uridylate_kinase"/>
</dbReference>
<sequence>MSESTDPTGAGHKKPRRVVLKLSGEALREDGSQDNISPEIVGKMASQIVEALKEGVQIAIVVGGGNFWRGISASNRGMERATADYMGMLATVMNSLALQSMLEEMGVEVRVQTAIEMKNVAEPFIRRVAIGHLEKGRVVIFGAGTGNPFFSTDTTAALRASEINADVILKATKVDGVYDSDPAKNPDAVRFDDISFHEAISRRLKVMDSTAFSLCMDNNKPIMVFDMNEPGNLKRALLGADIGTLVHAG</sequence>
<feature type="binding site" evidence="11">
    <location>
        <position position="181"/>
    </location>
    <ligand>
        <name>ATP</name>
        <dbReference type="ChEBI" id="CHEBI:30616"/>
    </ligand>
</feature>
<evidence type="ECO:0000259" key="12">
    <source>
        <dbReference type="Pfam" id="PF00696"/>
    </source>
</evidence>
<feature type="domain" description="Aspartate/glutamate/uridylate kinase" evidence="12">
    <location>
        <begin position="17"/>
        <end position="226"/>
    </location>
</feature>
<evidence type="ECO:0000313" key="14">
    <source>
        <dbReference type="Proteomes" id="UP000475117"/>
    </source>
</evidence>
<reference evidence="13 14" key="1">
    <citation type="submission" date="2020-12" db="EMBL/GenBank/DDBJ databases">
        <title>Sulforoseuscoccus oceanibium gen. nov., sp. nov., a representative of the phylum Verrucomicrobia with special cytoplasmic membrane, and proposal of Sulforoseuscoccusaceae fam. nov.</title>
        <authorList>
            <person name="Xi F."/>
        </authorList>
    </citation>
    <scope>NUCLEOTIDE SEQUENCE [LARGE SCALE GENOMIC DNA]</scope>
    <source>
        <strain evidence="13 14">T37</strain>
    </source>
</reference>
<dbReference type="InterPro" id="IPR015963">
    <property type="entry name" value="Uridylate_kinase_bac"/>
</dbReference>
<dbReference type="PIRSF" id="PIRSF005650">
    <property type="entry name" value="Uridylate_kin"/>
    <property type="match status" value="1"/>
</dbReference>
<evidence type="ECO:0000256" key="3">
    <source>
        <dbReference type="ARBA" id="ARBA00007614"/>
    </source>
</evidence>
<dbReference type="UniPathway" id="UPA00159">
    <property type="reaction ID" value="UER00275"/>
</dbReference>
<feature type="binding site" evidence="11">
    <location>
        <position position="65"/>
    </location>
    <ligand>
        <name>ATP</name>
        <dbReference type="ChEBI" id="CHEBI:30616"/>
    </ligand>
</feature>
<dbReference type="Gene3D" id="3.40.1160.10">
    <property type="entry name" value="Acetylglutamate kinase-like"/>
    <property type="match status" value="1"/>
</dbReference>
<evidence type="ECO:0000256" key="4">
    <source>
        <dbReference type="ARBA" id="ARBA00022490"/>
    </source>
</evidence>
<comment type="pathway">
    <text evidence="2 11">Pyrimidine metabolism; CTP biosynthesis via de novo pathway; UDP from UMP (UMPK route): step 1/1.</text>
</comment>
<dbReference type="GO" id="GO:0005737">
    <property type="term" value="C:cytoplasm"/>
    <property type="evidence" value="ECO:0007669"/>
    <property type="project" value="UniProtKB-SubCell"/>
</dbReference>
<organism evidence="13 14">
    <name type="scientific">Sulfuriroseicoccus oceanibius</name>
    <dbReference type="NCBI Taxonomy" id="2707525"/>
    <lineage>
        <taxon>Bacteria</taxon>
        <taxon>Pseudomonadati</taxon>
        <taxon>Verrucomicrobiota</taxon>
        <taxon>Verrucomicrobiia</taxon>
        <taxon>Verrucomicrobiales</taxon>
        <taxon>Verrucomicrobiaceae</taxon>
        <taxon>Sulfuriroseicoccus</taxon>
    </lineage>
</organism>
<dbReference type="Pfam" id="PF00696">
    <property type="entry name" value="AA_kinase"/>
    <property type="match status" value="1"/>
</dbReference>
<protein>
    <recommendedName>
        <fullName evidence="11">Uridylate kinase</fullName>
        <shortName evidence="11">UK</shortName>
        <ecNumber evidence="11">2.7.4.22</ecNumber>
    </recommendedName>
    <alternativeName>
        <fullName evidence="11">Uridine monophosphate kinase</fullName>
        <shortName evidence="11">UMP kinase</shortName>
        <shortName evidence="11">UMPK</shortName>
    </alternativeName>
</protein>
<keyword evidence="7 11" id="KW-0418">Kinase</keyword>
<accession>A0A6B3LA88</accession>
<dbReference type="RefSeq" id="WP_164363871.1">
    <property type="nucleotide sequence ID" value="NZ_CP066776.1"/>
</dbReference>
<evidence type="ECO:0000256" key="6">
    <source>
        <dbReference type="ARBA" id="ARBA00022741"/>
    </source>
</evidence>
<dbReference type="GO" id="GO:0005524">
    <property type="term" value="F:ATP binding"/>
    <property type="evidence" value="ECO:0007669"/>
    <property type="project" value="UniProtKB-KW"/>
</dbReference>
<evidence type="ECO:0000256" key="11">
    <source>
        <dbReference type="HAMAP-Rule" id="MF_01220"/>
    </source>
</evidence>
<feature type="binding site" evidence="11">
    <location>
        <position position="178"/>
    </location>
    <ligand>
        <name>ATP</name>
        <dbReference type="ChEBI" id="CHEBI:30616"/>
    </ligand>
</feature>
<dbReference type="HAMAP" id="MF_01220_B">
    <property type="entry name" value="PyrH_B"/>
    <property type="match status" value="1"/>
</dbReference>
<keyword evidence="5 11" id="KW-0808">Transferase</keyword>
<evidence type="ECO:0000256" key="2">
    <source>
        <dbReference type="ARBA" id="ARBA00004791"/>
    </source>
</evidence>
<feature type="binding site" evidence="11">
    <location>
        <begin position="21"/>
        <end position="24"/>
    </location>
    <ligand>
        <name>ATP</name>
        <dbReference type="ChEBI" id="CHEBI:30616"/>
    </ligand>
</feature>
<evidence type="ECO:0000313" key="13">
    <source>
        <dbReference type="EMBL" id="QQL45309.1"/>
    </source>
</evidence>
<evidence type="ECO:0000256" key="5">
    <source>
        <dbReference type="ARBA" id="ARBA00022679"/>
    </source>
</evidence>
<dbReference type="PANTHER" id="PTHR42833:SF4">
    <property type="entry name" value="URIDYLATE KINASE PUMPKIN, CHLOROPLASTIC"/>
    <property type="match status" value="1"/>
</dbReference>
<comment type="subunit">
    <text evidence="11">Homohexamer.</text>
</comment>
<keyword evidence="14" id="KW-1185">Reference proteome</keyword>
<feature type="binding site" evidence="11">
    <location>
        <begin position="145"/>
        <end position="152"/>
    </location>
    <ligand>
        <name>UMP</name>
        <dbReference type="ChEBI" id="CHEBI:57865"/>
    </ligand>
</feature>
<feature type="binding site" evidence="11">
    <location>
        <position position="172"/>
    </location>
    <ligand>
        <name>ATP</name>
        <dbReference type="ChEBI" id="CHEBI:30616"/>
    </ligand>
</feature>
<dbReference type="GO" id="GO:0033862">
    <property type="term" value="F:UMP kinase activity"/>
    <property type="evidence" value="ECO:0007669"/>
    <property type="project" value="UniProtKB-EC"/>
</dbReference>
<comment type="activity regulation">
    <text evidence="11">Inhibited by UTP.</text>
</comment>
<dbReference type="EMBL" id="CP066776">
    <property type="protein sequence ID" value="QQL45309.1"/>
    <property type="molecule type" value="Genomic_DNA"/>
</dbReference>
<dbReference type="CDD" id="cd04254">
    <property type="entry name" value="AAK_UMPK-PyrH-Ec"/>
    <property type="match status" value="1"/>
</dbReference>
<keyword evidence="4 11" id="KW-0963">Cytoplasm</keyword>
<dbReference type="KEGG" id="soa:G3M56_001600"/>
<dbReference type="GO" id="GO:0006225">
    <property type="term" value="P:UDP biosynthetic process"/>
    <property type="evidence" value="ECO:0007669"/>
    <property type="project" value="TreeGrafter"/>
</dbReference>
<dbReference type="GO" id="GO:0044210">
    <property type="term" value="P:'de novo' CTP biosynthetic process"/>
    <property type="evidence" value="ECO:0007669"/>
    <property type="project" value="UniProtKB-UniRule"/>
</dbReference>
<feature type="binding site" evidence="11">
    <location>
        <position position="64"/>
    </location>
    <ligand>
        <name>UMP</name>
        <dbReference type="ChEBI" id="CHEBI:57865"/>
    </ligand>
</feature>
<name>A0A6B3LA88_9BACT</name>
<evidence type="ECO:0000256" key="1">
    <source>
        <dbReference type="ARBA" id="ARBA00004496"/>
    </source>
</evidence>
<dbReference type="Proteomes" id="UP000475117">
    <property type="component" value="Chromosome"/>
</dbReference>
<evidence type="ECO:0000256" key="8">
    <source>
        <dbReference type="ARBA" id="ARBA00022840"/>
    </source>
</evidence>
<dbReference type="FunFam" id="3.40.1160.10:FF:000001">
    <property type="entry name" value="Uridylate kinase"/>
    <property type="match status" value="1"/>
</dbReference>